<evidence type="ECO:0000313" key="2">
    <source>
        <dbReference type="Proteomes" id="UP001159363"/>
    </source>
</evidence>
<dbReference type="EMBL" id="JARBHB010000004">
    <property type="protein sequence ID" value="KAJ8887228.1"/>
    <property type="molecule type" value="Genomic_DNA"/>
</dbReference>
<accession>A0ABQ9HTP2</accession>
<evidence type="ECO:0000313" key="1">
    <source>
        <dbReference type="EMBL" id="KAJ8887228.1"/>
    </source>
</evidence>
<sequence length="178" mass="19913">MWTQELNLKRLIAMNNLTYSQAKLQLSHASHTKERHDTAFRHTIPQASLYGQFYPEGILQSSKSTDPTLSTDASNVGFSTAKTFSSVNSSPRKRLLSEANSGPSQNKLRPIRNVIKILQGLLRTTPTKTVSPMAIYYSQFHPDKTLSVMGALLRCVNGRLDVRTLHQPPATLRQLQAH</sequence>
<reference evidence="1 2" key="1">
    <citation type="submission" date="2023-02" db="EMBL/GenBank/DDBJ databases">
        <title>LHISI_Scaffold_Assembly.</title>
        <authorList>
            <person name="Stuart O.P."/>
            <person name="Cleave R."/>
            <person name="Magrath M.J.L."/>
            <person name="Mikheyev A.S."/>
        </authorList>
    </citation>
    <scope>NUCLEOTIDE SEQUENCE [LARGE SCALE GENOMIC DNA]</scope>
    <source>
        <strain evidence="1">Daus_M_001</strain>
        <tissue evidence="1">Leg muscle</tissue>
    </source>
</reference>
<gene>
    <name evidence="1" type="ORF">PR048_013443</name>
</gene>
<organism evidence="1 2">
    <name type="scientific">Dryococelus australis</name>
    <dbReference type="NCBI Taxonomy" id="614101"/>
    <lineage>
        <taxon>Eukaryota</taxon>
        <taxon>Metazoa</taxon>
        <taxon>Ecdysozoa</taxon>
        <taxon>Arthropoda</taxon>
        <taxon>Hexapoda</taxon>
        <taxon>Insecta</taxon>
        <taxon>Pterygota</taxon>
        <taxon>Neoptera</taxon>
        <taxon>Polyneoptera</taxon>
        <taxon>Phasmatodea</taxon>
        <taxon>Verophasmatodea</taxon>
        <taxon>Anareolatae</taxon>
        <taxon>Phasmatidae</taxon>
        <taxon>Eurycanthinae</taxon>
        <taxon>Dryococelus</taxon>
    </lineage>
</organism>
<protein>
    <submittedName>
        <fullName evidence="1">Uncharacterized protein</fullName>
    </submittedName>
</protein>
<dbReference type="Proteomes" id="UP001159363">
    <property type="component" value="Chromosome X"/>
</dbReference>
<keyword evidence="2" id="KW-1185">Reference proteome</keyword>
<comment type="caution">
    <text evidence="1">The sequence shown here is derived from an EMBL/GenBank/DDBJ whole genome shotgun (WGS) entry which is preliminary data.</text>
</comment>
<proteinExistence type="predicted"/>
<name>A0ABQ9HTP2_9NEOP</name>